<organism evidence="5 6">
    <name type="scientific">Pseudolactococcus chungangensis</name>
    <dbReference type="NCBI Taxonomy" id="451457"/>
    <lineage>
        <taxon>Bacteria</taxon>
        <taxon>Bacillati</taxon>
        <taxon>Bacillota</taxon>
        <taxon>Bacilli</taxon>
        <taxon>Lactobacillales</taxon>
        <taxon>Streptococcaceae</taxon>
        <taxon>Pseudolactococcus</taxon>
    </lineage>
</organism>
<dbReference type="InterPro" id="IPR008927">
    <property type="entry name" value="6-PGluconate_DH-like_C_sf"/>
</dbReference>
<sequence>MMSGKWMSNTAVLEENQVKLPKFDQVLMRKKTVERPQWAHLGGGNLYRCFHAKIAQDLINSGELETGVVVFDTFGKELIEKGYHANDNQTLSVILKADGSVDKELIASTAEAHYFNASNHDSVVRMKEVFQNPSLQFVTVTITEKGYAVKDVQGNLTPEAESDIEVGPNFRQLKTTMGQLAYLMYCRYKSSAAPLALVSTDNFSHNGQRFKDSLLVIIQGWIDKWNLNVDFLWYLSDESRVAFPYSMIDRITPLPSPSIAKQLIKDGISGMTVDNPSFAAFVNTEETHYLVIEDKFPNGRPKLEDAGVYLADRETVNNADLMKVCSCLNPLHTSLAIFGCLLGFNKIYKEMQDEDLSELVKRVGYVEGLPVVVNPKIIDPKQFIDEVINLRLVNPNIPDAPQRIASDTSQKVSIRYGETIKAYMSSDNYETSELTFIPLTLAAWLRYLLAVDDDGNAMTLSPDPLLENLQAQLASVKLGQKVNAHEILQPILSNDRIFGVNLYESGIGEKIENYFTELVAGSGQVREILHRELSK</sequence>
<dbReference type="Pfam" id="PF01232">
    <property type="entry name" value="Mannitol_dh"/>
    <property type="match status" value="1"/>
</dbReference>
<dbReference type="Gene3D" id="1.10.1040.10">
    <property type="entry name" value="N-(1-d-carboxylethyl)-l-norvaline Dehydrogenase, domain 2"/>
    <property type="match status" value="1"/>
</dbReference>
<dbReference type="AlphaFoldDB" id="A0A847J6B1"/>
<dbReference type="Proteomes" id="UP000559962">
    <property type="component" value="Unassembled WGS sequence"/>
</dbReference>
<evidence type="ECO:0000256" key="1">
    <source>
        <dbReference type="ARBA" id="ARBA00023002"/>
    </source>
</evidence>
<evidence type="ECO:0000313" key="5">
    <source>
        <dbReference type="EMBL" id="NLH36182.1"/>
    </source>
</evidence>
<dbReference type="InterPro" id="IPR013118">
    <property type="entry name" value="Mannitol_DH_C"/>
</dbReference>
<accession>A0A847J6B1</accession>
<evidence type="ECO:0000256" key="2">
    <source>
        <dbReference type="ARBA" id="ARBA00048615"/>
    </source>
</evidence>
<keyword evidence="1" id="KW-0560">Oxidoreductase</keyword>
<comment type="catalytic activity">
    <reaction evidence="2">
        <text>D-mannitol 1-phosphate + NAD(+) = beta-D-fructose 6-phosphate + NADH + H(+)</text>
        <dbReference type="Rhea" id="RHEA:19661"/>
        <dbReference type="ChEBI" id="CHEBI:15378"/>
        <dbReference type="ChEBI" id="CHEBI:57540"/>
        <dbReference type="ChEBI" id="CHEBI:57634"/>
        <dbReference type="ChEBI" id="CHEBI:57945"/>
        <dbReference type="ChEBI" id="CHEBI:61381"/>
        <dbReference type="EC" id="1.1.1.17"/>
    </reaction>
</comment>
<name>A0A847J6B1_9LACT</name>
<dbReference type="EMBL" id="JAAYVO010000128">
    <property type="protein sequence ID" value="NLH36182.1"/>
    <property type="molecule type" value="Genomic_DNA"/>
</dbReference>
<feature type="domain" description="Mannitol dehydrogenase C-terminal" evidence="4">
    <location>
        <begin position="322"/>
        <end position="514"/>
    </location>
</feature>
<evidence type="ECO:0000259" key="4">
    <source>
        <dbReference type="Pfam" id="PF08125"/>
    </source>
</evidence>
<evidence type="ECO:0000259" key="3">
    <source>
        <dbReference type="Pfam" id="PF01232"/>
    </source>
</evidence>
<dbReference type="PANTHER" id="PTHR43362">
    <property type="entry name" value="MANNITOL DEHYDROGENASE DSF1-RELATED"/>
    <property type="match status" value="1"/>
</dbReference>
<dbReference type="SUPFAM" id="SSF48179">
    <property type="entry name" value="6-phosphogluconate dehydrogenase C-terminal domain-like"/>
    <property type="match status" value="1"/>
</dbReference>
<protein>
    <submittedName>
        <fullName evidence="5">Mannitol dehydrogenase family protein</fullName>
    </submittedName>
</protein>
<dbReference type="InterPro" id="IPR013328">
    <property type="entry name" value="6PGD_dom2"/>
</dbReference>
<comment type="caution">
    <text evidence="5">The sequence shown here is derived from an EMBL/GenBank/DDBJ whole genome shotgun (WGS) entry which is preliminary data.</text>
</comment>
<feature type="domain" description="Mannitol dehydrogenase N-terminal" evidence="3">
    <location>
        <begin position="40"/>
        <end position="304"/>
    </location>
</feature>
<evidence type="ECO:0000313" key="6">
    <source>
        <dbReference type="Proteomes" id="UP000559962"/>
    </source>
</evidence>
<dbReference type="InterPro" id="IPR036291">
    <property type="entry name" value="NAD(P)-bd_dom_sf"/>
</dbReference>
<dbReference type="SUPFAM" id="SSF51735">
    <property type="entry name" value="NAD(P)-binding Rossmann-fold domains"/>
    <property type="match status" value="1"/>
</dbReference>
<dbReference type="PANTHER" id="PTHR43362:SF1">
    <property type="entry name" value="MANNITOL DEHYDROGENASE 2-RELATED"/>
    <property type="match status" value="1"/>
</dbReference>
<proteinExistence type="predicted"/>
<gene>
    <name evidence="5" type="ORF">GX453_09250</name>
</gene>
<dbReference type="GO" id="GO:0008926">
    <property type="term" value="F:mannitol-1-phosphate 5-dehydrogenase activity"/>
    <property type="evidence" value="ECO:0007669"/>
    <property type="project" value="UniProtKB-EC"/>
</dbReference>
<dbReference type="InterPro" id="IPR013131">
    <property type="entry name" value="Mannitol_DH_N"/>
</dbReference>
<dbReference type="Gene3D" id="3.40.50.720">
    <property type="entry name" value="NAD(P)-binding Rossmann-like Domain"/>
    <property type="match status" value="1"/>
</dbReference>
<reference evidence="5 6" key="1">
    <citation type="journal article" date="2020" name="Biotechnol. Biofuels">
        <title>New insights from the biogas microbiome by comprehensive genome-resolved metagenomics of nearly 1600 species originating from multiple anaerobic digesters.</title>
        <authorList>
            <person name="Campanaro S."/>
            <person name="Treu L."/>
            <person name="Rodriguez-R L.M."/>
            <person name="Kovalovszki A."/>
            <person name="Ziels R.M."/>
            <person name="Maus I."/>
            <person name="Zhu X."/>
            <person name="Kougias P.G."/>
            <person name="Basile A."/>
            <person name="Luo G."/>
            <person name="Schluter A."/>
            <person name="Konstantinidis K.T."/>
            <person name="Angelidaki I."/>
        </authorList>
    </citation>
    <scope>NUCLEOTIDE SEQUENCE [LARGE SCALE GENOMIC DNA]</scope>
    <source>
        <strain evidence="5">AS27yjCOA_61</strain>
    </source>
</reference>
<dbReference type="Pfam" id="PF08125">
    <property type="entry name" value="Mannitol_dh_C"/>
    <property type="match status" value="1"/>
</dbReference>
<dbReference type="InterPro" id="IPR050988">
    <property type="entry name" value="Mannitol_DH/Oxidoreductase"/>
</dbReference>